<feature type="region of interest" description="Disordered" evidence="1">
    <location>
        <begin position="112"/>
        <end position="134"/>
    </location>
</feature>
<evidence type="ECO:0000313" key="2">
    <source>
        <dbReference type="EMBL" id="KAK2629832.1"/>
    </source>
</evidence>
<protein>
    <submittedName>
        <fullName evidence="2">Uncharacterized protein</fullName>
    </submittedName>
</protein>
<evidence type="ECO:0000256" key="1">
    <source>
        <dbReference type="SAM" id="MobiDB-lite"/>
    </source>
</evidence>
<comment type="caution">
    <text evidence="2">The sequence shown here is derived from an EMBL/GenBank/DDBJ whole genome shotgun (WGS) entry which is preliminary data.</text>
</comment>
<proteinExistence type="predicted"/>
<gene>
    <name evidence="2" type="ORF">QTJ16_000652</name>
</gene>
<dbReference type="EMBL" id="JAUBYV010000001">
    <property type="protein sequence ID" value="KAK2629832.1"/>
    <property type="molecule type" value="Genomic_DNA"/>
</dbReference>
<reference evidence="2" key="1">
    <citation type="submission" date="2023-06" db="EMBL/GenBank/DDBJ databases">
        <title>Draft genome of Marssonina rosae.</title>
        <authorList>
            <person name="Cheng Q."/>
        </authorList>
    </citation>
    <scope>NUCLEOTIDE SEQUENCE</scope>
    <source>
        <strain evidence="2">R4</strain>
    </source>
</reference>
<dbReference type="Proteomes" id="UP001285354">
    <property type="component" value="Unassembled WGS sequence"/>
</dbReference>
<keyword evidence="3" id="KW-1185">Reference proteome</keyword>
<organism evidence="2 3">
    <name type="scientific">Diplocarpon rosae</name>
    <dbReference type="NCBI Taxonomy" id="946125"/>
    <lineage>
        <taxon>Eukaryota</taxon>
        <taxon>Fungi</taxon>
        <taxon>Dikarya</taxon>
        <taxon>Ascomycota</taxon>
        <taxon>Pezizomycotina</taxon>
        <taxon>Leotiomycetes</taxon>
        <taxon>Helotiales</taxon>
        <taxon>Drepanopezizaceae</taxon>
        <taxon>Diplocarpon</taxon>
    </lineage>
</organism>
<feature type="compositionally biased region" description="Basic and acidic residues" evidence="1">
    <location>
        <begin position="112"/>
        <end position="128"/>
    </location>
</feature>
<dbReference type="AlphaFoldDB" id="A0AAD9T6B0"/>
<sequence>MSDLSPLAMSQTKEDLLKHLSLPPQTYDLMSKETNRVYQWLISNKSHLKDNCKRKPPYDWSDIKEASKDMAMKEIICNGDPYTQHYWDIGRSDGNWVAKWFLYHKFRYRDGRNRSHQHDNNTPHDKIRTRGSAGKPEYTNEYYVAPLNTGGDTGASMPDQYDDGYLGYRAAPRPAYGSRHGGKFYDPVRDV</sequence>
<name>A0AAD9T6B0_9HELO</name>
<evidence type="ECO:0000313" key="3">
    <source>
        <dbReference type="Proteomes" id="UP001285354"/>
    </source>
</evidence>
<accession>A0AAD9T6B0</accession>